<dbReference type="OrthoDB" id="89060at2"/>
<evidence type="ECO:0000313" key="4">
    <source>
        <dbReference type="EMBL" id="MZP42662.1"/>
    </source>
</evidence>
<accession>A0A845L7S1</accession>
<evidence type="ECO:0000259" key="3">
    <source>
        <dbReference type="Pfam" id="PF17482"/>
    </source>
</evidence>
<evidence type="ECO:0000313" key="5">
    <source>
        <dbReference type="Proteomes" id="UP000471031"/>
    </source>
</evidence>
<proteinExistence type="inferred from homology"/>
<organism evidence="4 5">
    <name type="scientific">Heliomicrobium gestii</name>
    <name type="common">Heliobacterium gestii</name>
    <dbReference type="NCBI Taxonomy" id="2699"/>
    <lineage>
        <taxon>Bacteria</taxon>
        <taxon>Bacillati</taxon>
        <taxon>Bacillota</taxon>
        <taxon>Clostridia</taxon>
        <taxon>Eubacteriales</taxon>
        <taxon>Heliobacteriaceae</taxon>
        <taxon>Heliomicrobium</taxon>
    </lineage>
</organism>
<dbReference type="EMBL" id="WXEX01000004">
    <property type="protein sequence ID" value="MZP42662.1"/>
    <property type="molecule type" value="Genomic_DNA"/>
</dbReference>
<gene>
    <name evidence="4" type="ORF">GTO89_06370</name>
</gene>
<dbReference type="AlphaFoldDB" id="A0A845L7S1"/>
<dbReference type="Gene3D" id="3.40.50.11790">
    <property type="match status" value="1"/>
</dbReference>
<dbReference type="Proteomes" id="UP000471031">
    <property type="component" value="Unassembled WGS sequence"/>
</dbReference>
<comment type="caution">
    <text evidence="4">The sequence shown here is derived from an EMBL/GenBank/DDBJ whole genome shotgun (WGS) entry which is preliminary data.</text>
</comment>
<dbReference type="RefSeq" id="WP_161261216.1">
    <property type="nucleotide sequence ID" value="NZ_JAFBDC010000003.1"/>
</dbReference>
<sequence length="353" mass="38527">MGLPSVNIIFQQKAVKAIERGSVGILAMVLKDPLATSLVEFKLSDIADMPAELTAENKEYVEHAFMGTPQEVKVVVLPAGASDYSAALNYLEAIRFNLAVFPGIAAADTTTIASWAKSMRDAKERKIQVVLPHSAADHEAVINFATDNIQAFGKTYDASRYAARIAGLIAGLPLTVAPTFRVLSEVQDVPKLSKADADAAVDAGKLILYHDGGKVKIARGVTSLVTTTEDKGADWKKIKLSRIYDMMYQDIKETIEDEYIGSVQNSYENKLLLLNAINAYYEVLEQERVLDTGKNRCAINLPAQKTYLKSIGEAVDAMTEAQLKEANTRDKVFLVSNVKGLDAIEEVQLVVNL</sequence>
<feature type="domain" description="Tail sheath protein subtilisin-like" evidence="2">
    <location>
        <begin position="79"/>
        <end position="223"/>
    </location>
</feature>
<feature type="domain" description="Tail sheath protein C-terminal" evidence="3">
    <location>
        <begin position="230"/>
        <end position="351"/>
    </location>
</feature>
<dbReference type="Pfam" id="PF04984">
    <property type="entry name" value="Phage_sheath_1"/>
    <property type="match status" value="1"/>
</dbReference>
<dbReference type="InterPro" id="IPR020287">
    <property type="entry name" value="Tail_sheath_C"/>
</dbReference>
<dbReference type="Gene3D" id="3.30.1370.220">
    <property type="match status" value="1"/>
</dbReference>
<dbReference type="InterPro" id="IPR035089">
    <property type="entry name" value="Phage_sheath_subtilisin"/>
</dbReference>
<reference evidence="4 5" key="1">
    <citation type="submission" date="2020-01" db="EMBL/GenBank/DDBJ databases">
        <title>Whole genome sequence of Heliobacterium gestii DSM 11169.</title>
        <authorList>
            <person name="Kyndt J.A."/>
            <person name="Meyer T.E."/>
        </authorList>
    </citation>
    <scope>NUCLEOTIDE SEQUENCE [LARGE SCALE GENOMIC DNA]</scope>
    <source>
        <strain evidence="4 5">DSM 11169</strain>
    </source>
</reference>
<keyword evidence="5" id="KW-1185">Reference proteome</keyword>
<comment type="similarity">
    <text evidence="1">Belongs to the myoviridae tail sheath protein family.</text>
</comment>
<evidence type="ECO:0000259" key="2">
    <source>
        <dbReference type="Pfam" id="PF04984"/>
    </source>
</evidence>
<name>A0A845L7S1_HELGE</name>
<evidence type="ECO:0000256" key="1">
    <source>
        <dbReference type="ARBA" id="ARBA00008005"/>
    </source>
</evidence>
<dbReference type="Pfam" id="PF17482">
    <property type="entry name" value="Phage_sheath_1C"/>
    <property type="match status" value="1"/>
</dbReference>
<protein>
    <submittedName>
        <fullName evidence="4">Phage tail sheath protein</fullName>
    </submittedName>
</protein>